<evidence type="ECO:0000256" key="1">
    <source>
        <dbReference type="ARBA" id="ARBA00004167"/>
    </source>
</evidence>
<proteinExistence type="inferred from homology"/>
<dbReference type="SUPFAM" id="SSF48264">
    <property type="entry name" value="Cytochrome P450"/>
    <property type="match status" value="1"/>
</dbReference>
<comment type="cofactor">
    <cofactor evidence="7">
        <name>heme</name>
        <dbReference type="ChEBI" id="CHEBI:30413"/>
    </cofactor>
</comment>
<evidence type="ECO:0000256" key="8">
    <source>
        <dbReference type="RuleBase" id="RU000461"/>
    </source>
</evidence>
<keyword evidence="4 9" id="KW-1133">Transmembrane helix</keyword>
<keyword evidence="3 7" id="KW-0479">Metal-binding</keyword>
<evidence type="ECO:0000256" key="6">
    <source>
        <dbReference type="ARBA" id="ARBA00023004"/>
    </source>
</evidence>
<keyword evidence="5 8" id="KW-0560">Oxidoreductase</keyword>
<accession>A0A5J5BMN9</accession>
<evidence type="ECO:0008006" key="12">
    <source>
        <dbReference type="Google" id="ProtNLM"/>
    </source>
</evidence>
<keyword evidence="11" id="KW-1185">Reference proteome</keyword>
<organism evidence="10 11">
    <name type="scientific">Nyssa sinensis</name>
    <dbReference type="NCBI Taxonomy" id="561372"/>
    <lineage>
        <taxon>Eukaryota</taxon>
        <taxon>Viridiplantae</taxon>
        <taxon>Streptophyta</taxon>
        <taxon>Embryophyta</taxon>
        <taxon>Tracheophyta</taxon>
        <taxon>Spermatophyta</taxon>
        <taxon>Magnoliopsida</taxon>
        <taxon>eudicotyledons</taxon>
        <taxon>Gunneridae</taxon>
        <taxon>Pentapetalae</taxon>
        <taxon>asterids</taxon>
        <taxon>Cornales</taxon>
        <taxon>Nyssaceae</taxon>
        <taxon>Nyssa</taxon>
    </lineage>
</organism>
<dbReference type="PANTHER" id="PTHR24286">
    <property type="entry name" value="CYTOCHROME P450 26"/>
    <property type="match status" value="1"/>
</dbReference>
<feature type="binding site" description="axial binding residue" evidence="7">
    <location>
        <position position="434"/>
    </location>
    <ligand>
        <name>heme</name>
        <dbReference type="ChEBI" id="CHEBI:30413"/>
    </ligand>
    <ligandPart>
        <name>Fe</name>
        <dbReference type="ChEBI" id="CHEBI:18248"/>
    </ligandPart>
</feature>
<evidence type="ECO:0000313" key="10">
    <source>
        <dbReference type="EMBL" id="KAA8542381.1"/>
    </source>
</evidence>
<evidence type="ECO:0000256" key="7">
    <source>
        <dbReference type="PIRSR" id="PIRSR602401-1"/>
    </source>
</evidence>
<name>A0A5J5BMN9_9ASTE</name>
<feature type="transmembrane region" description="Helical" evidence="9">
    <location>
        <begin position="7"/>
        <end position="24"/>
    </location>
</feature>
<evidence type="ECO:0000256" key="4">
    <source>
        <dbReference type="ARBA" id="ARBA00022989"/>
    </source>
</evidence>
<dbReference type="PRINTS" id="PR00385">
    <property type="entry name" value="P450"/>
</dbReference>
<dbReference type="EMBL" id="CM018035">
    <property type="protein sequence ID" value="KAA8542381.1"/>
    <property type="molecule type" value="Genomic_DNA"/>
</dbReference>
<evidence type="ECO:0000256" key="2">
    <source>
        <dbReference type="ARBA" id="ARBA00022692"/>
    </source>
</evidence>
<reference evidence="10 11" key="1">
    <citation type="submission" date="2019-09" db="EMBL/GenBank/DDBJ databases">
        <title>A chromosome-level genome assembly of the Chinese tupelo Nyssa sinensis.</title>
        <authorList>
            <person name="Yang X."/>
            <person name="Kang M."/>
            <person name="Yang Y."/>
            <person name="Xiong H."/>
            <person name="Wang M."/>
            <person name="Zhang Z."/>
            <person name="Wang Z."/>
            <person name="Wu H."/>
            <person name="Ma T."/>
            <person name="Liu J."/>
            <person name="Xi Z."/>
        </authorList>
    </citation>
    <scope>NUCLEOTIDE SEQUENCE [LARGE SCALE GENOMIC DNA]</scope>
    <source>
        <strain evidence="10">J267</strain>
        <tissue evidence="10">Leaf</tissue>
    </source>
</reference>
<keyword evidence="9" id="KW-0472">Membrane</keyword>
<dbReference type="Proteomes" id="UP000325577">
    <property type="component" value="Linkage Group LG12"/>
</dbReference>
<evidence type="ECO:0000256" key="3">
    <source>
        <dbReference type="ARBA" id="ARBA00022723"/>
    </source>
</evidence>
<dbReference type="GO" id="GO:0005506">
    <property type="term" value="F:iron ion binding"/>
    <property type="evidence" value="ECO:0007669"/>
    <property type="project" value="InterPro"/>
</dbReference>
<gene>
    <name evidence="10" type="ORF">F0562_023483</name>
</gene>
<keyword evidence="6 7" id="KW-0408">Iron</keyword>
<sequence>MEVTVGLAWVLGVVPLLGWLFWWWNDIWYGIPVKIRCSASGTKLPPGQMGIPFFGEMLTFLWYFNVLRRPDDYINSKRRKYGDGIGMYRTHLFGSPGIIACSPSITKFVFQSSSKFIAEWPNNEIVGLNSISAVQGTAHLRIKSFITGAINQPDALRRIAILIQPLLITTLQSWAQKGRIVASNETKKVTFENIGKIFASFEPGPVLERLDKLFEGLMKGLRAYPINFPGTTYHHALQCRKRAIAIFREKIEKKKEKNLQGGAEIMNDLMDGLMQFKDDEGKQLSDVEVLDNIANLIFAGYESTALSTMWALHYLAKYPNVLQKLREENIAISKSKNGELITIDDVSKMKYTNKVIEETIRLTNVAAMIFRTATEDVEFKGYKIPKNWKIMLWVRYLHTNPENFEDPLCFNPDRWNEQAKPGTYQVFGGGTRICAGNMLARLQLAIFLHHLSVGYKWDLINPDAKICYLAHPKPVDGVEITFSKIK</sequence>
<dbReference type="GO" id="GO:0016132">
    <property type="term" value="P:brassinosteroid biosynthetic process"/>
    <property type="evidence" value="ECO:0007669"/>
    <property type="project" value="TreeGrafter"/>
</dbReference>
<evidence type="ECO:0000313" key="11">
    <source>
        <dbReference type="Proteomes" id="UP000325577"/>
    </source>
</evidence>
<dbReference type="GO" id="GO:0004497">
    <property type="term" value="F:monooxygenase activity"/>
    <property type="evidence" value="ECO:0007669"/>
    <property type="project" value="UniProtKB-KW"/>
</dbReference>
<evidence type="ECO:0000256" key="5">
    <source>
        <dbReference type="ARBA" id="ARBA00023002"/>
    </source>
</evidence>
<dbReference type="InterPro" id="IPR017972">
    <property type="entry name" value="Cyt_P450_CS"/>
</dbReference>
<comment type="similarity">
    <text evidence="8">Belongs to the cytochrome P450 family.</text>
</comment>
<dbReference type="PRINTS" id="PR00463">
    <property type="entry name" value="EP450I"/>
</dbReference>
<dbReference type="Pfam" id="PF00067">
    <property type="entry name" value="p450"/>
    <property type="match status" value="1"/>
</dbReference>
<dbReference type="Gene3D" id="1.10.630.10">
    <property type="entry name" value="Cytochrome P450"/>
    <property type="match status" value="1"/>
</dbReference>
<keyword evidence="7 8" id="KW-0349">Heme</keyword>
<dbReference type="AlphaFoldDB" id="A0A5J5BMN9"/>
<keyword evidence="8" id="KW-0503">Monooxygenase</keyword>
<dbReference type="InterPro" id="IPR002401">
    <property type="entry name" value="Cyt_P450_E_grp-I"/>
</dbReference>
<protein>
    <recommendedName>
        <fullName evidence="12">Ent-kaurenoic acid oxidase</fullName>
    </recommendedName>
</protein>
<dbReference type="PROSITE" id="PS00086">
    <property type="entry name" value="CYTOCHROME_P450"/>
    <property type="match status" value="1"/>
</dbReference>
<evidence type="ECO:0000256" key="9">
    <source>
        <dbReference type="SAM" id="Phobius"/>
    </source>
</evidence>
<dbReference type="GO" id="GO:0016020">
    <property type="term" value="C:membrane"/>
    <property type="evidence" value="ECO:0007669"/>
    <property type="project" value="UniProtKB-SubCell"/>
</dbReference>
<comment type="subcellular location">
    <subcellularLocation>
        <location evidence="1">Membrane</location>
        <topology evidence="1">Single-pass membrane protein</topology>
    </subcellularLocation>
</comment>
<feature type="transmembrane region" description="Helical" evidence="9">
    <location>
        <begin position="49"/>
        <end position="67"/>
    </location>
</feature>
<dbReference type="PANTHER" id="PTHR24286:SF12">
    <property type="entry name" value="CYTOCHROME P450 FAMILY PROTEIN, EXPRESSED"/>
    <property type="match status" value="1"/>
</dbReference>
<dbReference type="GO" id="GO:0016125">
    <property type="term" value="P:sterol metabolic process"/>
    <property type="evidence" value="ECO:0007669"/>
    <property type="project" value="TreeGrafter"/>
</dbReference>
<dbReference type="InterPro" id="IPR001128">
    <property type="entry name" value="Cyt_P450"/>
</dbReference>
<dbReference type="GO" id="GO:0020037">
    <property type="term" value="F:heme binding"/>
    <property type="evidence" value="ECO:0007669"/>
    <property type="project" value="InterPro"/>
</dbReference>
<dbReference type="InterPro" id="IPR036396">
    <property type="entry name" value="Cyt_P450_sf"/>
</dbReference>
<dbReference type="GO" id="GO:0010268">
    <property type="term" value="P:brassinosteroid homeostasis"/>
    <property type="evidence" value="ECO:0007669"/>
    <property type="project" value="TreeGrafter"/>
</dbReference>
<dbReference type="OrthoDB" id="2789670at2759"/>
<dbReference type="GO" id="GO:0016705">
    <property type="term" value="F:oxidoreductase activity, acting on paired donors, with incorporation or reduction of molecular oxygen"/>
    <property type="evidence" value="ECO:0007669"/>
    <property type="project" value="InterPro"/>
</dbReference>
<keyword evidence="2 9" id="KW-0812">Transmembrane</keyword>